<protein>
    <recommendedName>
        <fullName evidence="1">(S)-ureidoglycine aminohydrolase cupin domain-containing protein</fullName>
    </recommendedName>
</protein>
<gene>
    <name evidence="2" type="ORF">HNR13_001852</name>
</gene>
<dbReference type="InterPro" id="IPR011051">
    <property type="entry name" value="RmlC_Cupin_sf"/>
</dbReference>
<dbReference type="Pfam" id="PF05899">
    <property type="entry name" value="Cupin_3"/>
    <property type="match status" value="1"/>
</dbReference>
<name>A0A853CYG5_9MICO</name>
<sequence length="110" mass="11548">MSGPLDSTGSVPALGLPLEPSPDDALTALAELGRFAGLEVGVWEMAPGTTTDVEADEVFVVIAGRGRVDFPDTGRRLELGVGDLVRLTAGDRTVWTVTETLRKVYLAPPA</sequence>
<dbReference type="EMBL" id="JACCFL010000001">
    <property type="protein sequence ID" value="NYJ23565.1"/>
    <property type="molecule type" value="Genomic_DNA"/>
</dbReference>
<dbReference type="SUPFAM" id="SSF51182">
    <property type="entry name" value="RmlC-like cupins"/>
    <property type="match status" value="1"/>
</dbReference>
<proteinExistence type="predicted"/>
<dbReference type="Gene3D" id="2.60.120.10">
    <property type="entry name" value="Jelly Rolls"/>
    <property type="match status" value="1"/>
</dbReference>
<dbReference type="AlphaFoldDB" id="A0A853CYG5"/>
<dbReference type="Proteomes" id="UP000578352">
    <property type="component" value="Unassembled WGS sequence"/>
</dbReference>
<comment type="caution">
    <text evidence="2">The sequence shown here is derived from an EMBL/GenBank/DDBJ whole genome shotgun (WGS) entry which is preliminary data.</text>
</comment>
<feature type="domain" description="(S)-ureidoglycine aminohydrolase cupin" evidence="1">
    <location>
        <begin position="39"/>
        <end position="105"/>
    </location>
</feature>
<dbReference type="InterPro" id="IPR008579">
    <property type="entry name" value="UGlyAH_Cupin_dom"/>
</dbReference>
<reference evidence="2 3" key="1">
    <citation type="submission" date="2020-07" db="EMBL/GenBank/DDBJ databases">
        <title>Sequencing the genomes of 1000 actinobacteria strains.</title>
        <authorList>
            <person name="Klenk H.-P."/>
        </authorList>
    </citation>
    <scope>NUCLEOTIDE SEQUENCE [LARGE SCALE GENOMIC DNA]</scope>
    <source>
        <strain evidence="2 3">DSM 15165</strain>
    </source>
</reference>
<organism evidence="2 3">
    <name type="scientific">Leifsonia shinshuensis</name>
    <dbReference type="NCBI Taxonomy" id="150026"/>
    <lineage>
        <taxon>Bacteria</taxon>
        <taxon>Bacillati</taxon>
        <taxon>Actinomycetota</taxon>
        <taxon>Actinomycetes</taxon>
        <taxon>Micrococcales</taxon>
        <taxon>Microbacteriaceae</taxon>
        <taxon>Leifsonia</taxon>
    </lineage>
</organism>
<dbReference type="InterPro" id="IPR014710">
    <property type="entry name" value="RmlC-like_jellyroll"/>
</dbReference>
<accession>A0A853CYG5</accession>
<dbReference type="PANTHER" id="PTHR40943:SF1">
    <property type="entry name" value="CYTOPLASMIC PROTEIN"/>
    <property type="match status" value="1"/>
</dbReference>
<evidence type="ECO:0000259" key="1">
    <source>
        <dbReference type="Pfam" id="PF05899"/>
    </source>
</evidence>
<evidence type="ECO:0000313" key="3">
    <source>
        <dbReference type="Proteomes" id="UP000578352"/>
    </source>
</evidence>
<dbReference type="PANTHER" id="PTHR40943">
    <property type="entry name" value="CYTOPLASMIC PROTEIN-RELATED"/>
    <property type="match status" value="1"/>
</dbReference>
<evidence type="ECO:0000313" key="2">
    <source>
        <dbReference type="EMBL" id="NYJ23565.1"/>
    </source>
</evidence>
<dbReference type="RefSeq" id="WP_343063515.1">
    <property type="nucleotide sequence ID" value="NZ_BAABEH010000001.1"/>
</dbReference>